<evidence type="ECO:0000256" key="1">
    <source>
        <dbReference type="ARBA" id="ARBA00004141"/>
    </source>
</evidence>
<feature type="transmembrane region" description="Helical" evidence="9">
    <location>
        <begin position="726"/>
        <end position="746"/>
    </location>
</feature>
<dbReference type="PANTHER" id="PTHR13018">
    <property type="entry name" value="PROBABLE MEMBRANE PROTEIN DUF221-RELATED"/>
    <property type="match status" value="1"/>
</dbReference>
<feature type="coiled-coil region" evidence="7">
    <location>
        <begin position="360"/>
        <end position="387"/>
    </location>
</feature>
<comment type="similarity">
    <text evidence="2">Belongs to the CSC1 (TC 1.A.17) family.</text>
</comment>
<evidence type="ECO:0008006" key="15">
    <source>
        <dbReference type="Google" id="ProtNLM"/>
    </source>
</evidence>
<feature type="transmembrane region" description="Helical" evidence="9">
    <location>
        <begin position="623"/>
        <end position="643"/>
    </location>
</feature>
<evidence type="ECO:0000256" key="4">
    <source>
        <dbReference type="ARBA" id="ARBA00022692"/>
    </source>
</evidence>
<keyword evidence="7" id="KW-0175">Coiled coil</keyword>
<keyword evidence="4 9" id="KW-0812">Transmembrane</keyword>
<keyword evidence="5 9" id="KW-1133">Transmembrane helix</keyword>
<dbReference type="GO" id="GO:0005886">
    <property type="term" value="C:plasma membrane"/>
    <property type="evidence" value="ECO:0007669"/>
    <property type="project" value="TreeGrafter"/>
</dbReference>
<comment type="caution">
    <text evidence="13">The sequence shown here is derived from an EMBL/GenBank/DDBJ whole genome shotgun (WGS) entry which is preliminary data.</text>
</comment>
<feature type="domain" description="CSC1/OSCA1-like cytosolic" evidence="12">
    <location>
        <begin position="262"/>
        <end position="448"/>
    </location>
</feature>
<feature type="domain" description="CSC1/OSCA1-like 7TM region" evidence="10">
    <location>
        <begin position="461"/>
        <end position="745"/>
    </location>
</feature>
<dbReference type="PANTHER" id="PTHR13018:SF149">
    <property type="entry name" value="DOMAIN PROTEIN, PUTATIVE (AFU_ORTHOLOGUE AFUA_3G11660)-RELATED"/>
    <property type="match status" value="1"/>
</dbReference>
<evidence type="ECO:0000259" key="10">
    <source>
        <dbReference type="Pfam" id="PF02714"/>
    </source>
</evidence>
<gene>
    <name evidence="13" type="ORF">FFLO_01015</name>
</gene>
<feature type="domain" description="CSC1/OSCA1-like N-terminal transmembrane" evidence="11">
    <location>
        <begin position="128"/>
        <end position="238"/>
    </location>
</feature>
<dbReference type="InterPro" id="IPR045122">
    <property type="entry name" value="Csc1-like"/>
</dbReference>
<evidence type="ECO:0000313" key="13">
    <source>
        <dbReference type="EMBL" id="KAG7571051.1"/>
    </source>
</evidence>
<keyword evidence="14" id="KW-1185">Reference proteome</keyword>
<dbReference type="EMBL" id="JABELV010000012">
    <property type="protein sequence ID" value="KAG7571051.1"/>
    <property type="molecule type" value="Genomic_DNA"/>
</dbReference>
<evidence type="ECO:0000256" key="2">
    <source>
        <dbReference type="ARBA" id="ARBA00007779"/>
    </source>
</evidence>
<feature type="transmembrane region" description="Helical" evidence="9">
    <location>
        <begin position="752"/>
        <end position="773"/>
    </location>
</feature>
<feature type="domain" description="CSC1/OSCA1-like N-terminal transmembrane" evidence="11">
    <location>
        <begin position="26"/>
        <end position="72"/>
    </location>
</feature>
<dbReference type="GO" id="GO:0005227">
    <property type="term" value="F:calcium-activated cation channel activity"/>
    <property type="evidence" value="ECO:0007669"/>
    <property type="project" value="InterPro"/>
</dbReference>
<feature type="transmembrane region" description="Helical" evidence="9">
    <location>
        <begin position="555"/>
        <end position="576"/>
    </location>
</feature>
<evidence type="ECO:0000259" key="11">
    <source>
        <dbReference type="Pfam" id="PF13967"/>
    </source>
</evidence>
<feature type="transmembrane region" description="Helical" evidence="9">
    <location>
        <begin position="692"/>
        <end position="714"/>
    </location>
</feature>
<evidence type="ECO:0000256" key="3">
    <source>
        <dbReference type="ARBA" id="ARBA00022448"/>
    </source>
</evidence>
<sequence length="1048" mass="118092">MPTSVGDVGSNLVGSWNNGLTSTKAVGSQLALMSALSLVTLLAFSLLRPRDKRVYAPKIKYHQAVDQQKRASRLHPPSNGSNHVRDHSTGMINPNEGGYGYEAKGQAGFGFERDREDHNAAIEDPFADAAPPPPIRNGFFSWFSPVLHVHEEAMLEQIGLDGVTFLRVLRLLRICFSAISVIAVGVLLPIYVVWNKKKSTNYNFFSMMTVQNLSGSIMWAPVAATYIIIFIVCYFVWYHWKKMVLLRQSWFRSRGYRRKIYSRTLMVTLVPKDYRTDEGLVHLMGKLKVDGIKIGQQIDCTSIGRKLEDFPDLVEEHNNTVRALEEVLVKYLKNDQIAAKRPTTKIGSTMGLGGTKADAIDHHAKKVKELRDKIEAKRADIDALIRKDRNARKQKKSVKPHGENYGFVTFKTIAEAHRIARAHRGRLKELGGAELSLAPPSRDLIWKNVTMEPSERSSKVVMGFIFLGVVCFFNTVPLLAVSILANLTALAVYVPFLDKWKGAGQWGEWTFSIVSGILPPTISALFGFFLPIIMRRLTKYQGAITRSRLDRAVMARYFAFLIISNFLTFSLFGAAWNAVAQIIEQAGEKKSFKEIMDNLDGLPNSIQQAYIQLSVYWLTAFPLRGFLVIFEIAQLIKLLLLSVQRLLFAKTPRDIKEYTKPPYFETSVVLTNLLFSAAVALVYAPLAPLVCLGFTLVFWLSSFVYKYQLLYVYVCRAESGGRLFNVAANRILACCVFMSLLMILTIALNRRVYTDIIGAAVPLLIVIAFKFFVVRPLERQFKYYNPSPQEAEEEWNAVMGEKRTHHRDMEKRFLHPALQNNELFTVMVHKKQEALARDVMSAYPWFNPKVVAEDRLEFDPNRDRANDADWETGSIASSRMLDGRSEIGVKSEFGSTLGPDRLQAYYQQGHMARSGSDLGITERGSDLGYANPLDRSSVNLLSASDYAAQQGPMRKASVREYNPRKMTDDPISVRPLLENDSEVNLHQPMSRQPSTNSFAPPYPPSRLHSPPVGYTPPAMPGMSRNQSFTSSDGGRQDDRAWGHGQRYN</sequence>
<accession>A0A8K0JQT4</accession>
<evidence type="ECO:0000313" key="14">
    <source>
        <dbReference type="Proteomes" id="UP000812966"/>
    </source>
</evidence>
<dbReference type="Proteomes" id="UP000812966">
    <property type="component" value="Unassembled WGS sequence"/>
</dbReference>
<feature type="compositionally biased region" description="Basic and acidic residues" evidence="8">
    <location>
        <begin position="957"/>
        <end position="968"/>
    </location>
</feature>
<feature type="compositionally biased region" description="Polar residues" evidence="8">
    <location>
        <begin position="982"/>
        <end position="998"/>
    </location>
</feature>
<evidence type="ECO:0000256" key="6">
    <source>
        <dbReference type="ARBA" id="ARBA00023136"/>
    </source>
</evidence>
<feature type="transmembrane region" description="Helical" evidence="9">
    <location>
        <begin position="513"/>
        <end position="534"/>
    </location>
</feature>
<dbReference type="InterPro" id="IPR027815">
    <property type="entry name" value="CSC1/OSCA1-like_cyt"/>
</dbReference>
<organism evidence="13 14">
    <name type="scientific">Filobasidium floriforme</name>
    <dbReference type="NCBI Taxonomy" id="5210"/>
    <lineage>
        <taxon>Eukaryota</taxon>
        <taxon>Fungi</taxon>
        <taxon>Dikarya</taxon>
        <taxon>Basidiomycota</taxon>
        <taxon>Agaricomycotina</taxon>
        <taxon>Tremellomycetes</taxon>
        <taxon>Filobasidiales</taxon>
        <taxon>Filobasidiaceae</taxon>
        <taxon>Filobasidium</taxon>
    </lineage>
</organism>
<dbReference type="InterPro" id="IPR032880">
    <property type="entry name" value="CSC1/OSCA1-like_N"/>
</dbReference>
<feature type="transmembrane region" description="Helical" evidence="9">
    <location>
        <begin position="460"/>
        <end position="493"/>
    </location>
</feature>
<proteinExistence type="inferred from homology"/>
<dbReference type="AlphaFoldDB" id="A0A8K0JQT4"/>
<reference evidence="13" key="1">
    <citation type="submission" date="2020-04" db="EMBL/GenBank/DDBJ databases">
        <title>Analysis of mating type loci in Filobasidium floriforme.</title>
        <authorList>
            <person name="Nowrousian M."/>
        </authorList>
    </citation>
    <scope>NUCLEOTIDE SEQUENCE</scope>
    <source>
        <strain evidence="13">CBS 6242</strain>
    </source>
</reference>
<dbReference type="Pfam" id="PF14703">
    <property type="entry name" value="PHM7_cyt"/>
    <property type="match status" value="1"/>
</dbReference>
<evidence type="ECO:0000256" key="8">
    <source>
        <dbReference type="SAM" id="MobiDB-lite"/>
    </source>
</evidence>
<comment type="subcellular location">
    <subcellularLocation>
        <location evidence="1">Membrane</location>
        <topology evidence="1">Multi-pass membrane protein</topology>
    </subcellularLocation>
</comment>
<keyword evidence="3" id="KW-0813">Transport</keyword>
<evidence type="ECO:0000256" key="9">
    <source>
        <dbReference type="SAM" id="Phobius"/>
    </source>
</evidence>
<evidence type="ECO:0000256" key="5">
    <source>
        <dbReference type="ARBA" id="ARBA00022989"/>
    </source>
</evidence>
<dbReference type="InterPro" id="IPR003864">
    <property type="entry name" value="CSC1/OSCA1-like_7TM"/>
</dbReference>
<feature type="transmembrane region" description="Helical" evidence="9">
    <location>
        <begin position="663"/>
        <end position="686"/>
    </location>
</feature>
<evidence type="ECO:0000259" key="12">
    <source>
        <dbReference type="Pfam" id="PF14703"/>
    </source>
</evidence>
<feature type="region of interest" description="Disordered" evidence="8">
    <location>
        <begin position="65"/>
        <end position="90"/>
    </location>
</feature>
<feature type="region of interest" description="Disordered" evidence="8">
    <location>
        <begin position="947"/>
        <end position="1048"/>
    </location>
</feature>
<feature type="compositionally biased region" description="Polar residues" evidence="8">
    <location>
        <begin position="1023"/>
        <end position="1033"/>
    </location>
</feature>
<feature type="transmembrane region" description="Helical" evidence="9">
    <location>
        <begin position="174"/>
        <end position="194"/>
    </location>
</feature>
<keyword evidence="6 9" id="KW-0472">Membrane</keyword>
<dbReference type="Pfam" id="PF02714">
    <property type="entry name" value="RSN1_7TM"/>
    <property type="match status" value="1"/>
</dbReference>
<protein>
    <recommendedName>
        <fullName evidence="15">DUF221-domain-containing protein</fullName>
    </recommendedName>
</protein>
<dbReference type="Pfam" id="PF13967">
    <property type="entry name" value="RSN1_TM"/>
    <property type="match status" value="2"/>
</dbReference>
<feature type="transmembrane region" description="Helical" evidence="9">
    <location>
        <begin position="26"/>
        <end position="47"/>
    </location>
</feature>
<evidence type="ECO:0000256" key="7">
    <source>
        <dbReference type="SAM" id="Coils"/>
    </source>
</evidence>
<feature type="transmembrane region" description="Helical" evidence="9">
    <location>
        <begin position="214"/>
        <end position="237"/>
    </location>
</feature>
<name>A0A8K0JQT4_9TREE</name>